<name>A0ABD1F7S9_HYPHA</name>
<keyword evidence="6" id="KW-1185">Reference proteome</keyword>
<dbReference type="Proteomes" id="UP001566132">
    <property type="component" value="Unassembled WGS sequence"/>
</dbReference>
<feature type="region of interest" description="Disordered" evidence="4">
    <location>
        <begin position="903"/>
        <end position="928"/>
    </location>
</feature>
<gene>
    <name evidence="5" type="ORF">ABEB36_002529</name>
</gene>
<feature type="region of interest" description="Disordered" evidence="4">
    <location>
        <begin position="407"/>
        <end position="426"/>
    </location>
</feature>
<feature type="compositionally biased region" description="Polar residues" evidence="4">
    <location>
        <begin position="742"/>
        <end position="774"/>
    </location>
</feature>
<dbReference type="AlphaFoldDB" id="A0ABD1F7S9"/>
<feature type="compositionally biased region" description="Gly residues" evidence="4">
    <location>
        <begin position="185"/>
        <end position="199"/>
    </location>
</feature>
<dbReference type="CDD" id="cd14277">
    <property type="entry name" value="UBA_UBP2_like"/>
    <property type="match status" value="1"/>
</dbReference>
<protein>
    <recommendedName>
        <fullName evidence="7">Protein lingerer</fullName>
    </recommendedName>
</protein>
<feature type="compositionally biased region" description="Low complexity" evidence="4">
    <location>
        <begin position="575"/>
        <end position="587"/>
    </location>
</feature>
<feature type="compositionally biased region" description="Low complexity" evidence="4">
    <location>
        <begin position="730"/>
        <end position="741"/>
    </location>
</feature>
<proteinExistence type="predicted"/>
<feature type="compositionally biased region" description="Basic and acidic residues" evidence="4">
    <location>
        <begin position="15"/>
        <end position="48"/>
    </location>
</feature>
<feature type="compositionally biased region" description="Polar residues" evidence="4">
    <location>
        <begin position="588"/>
        <end position="613"/>
    </location>
</feature>
<dbReference type="GO" id="GO:0005737">
    <property type="term" value="C:cytoplasm"/>
    <property type="evidence" value="ECO:0007669"/>
    <property type="project" value="UniProtKB-SubCell"/>
</dbReference>
<dbReference type="InterPro" id="IPR009060">
    <property type="entry name" value="UBA-like_sf"/>
</dbReference>
<comment type="subcellular location">
    <subcellularLocation>
        <location evidence="1">Cytoplasm</location>
    </subcellularLocation>
</comment>
<dbReference type="Gene3D" id="1.10.8.10">
    <property type="entry name" value="DNA helicase RuvA subunit, C-terminal domain"/>
    <property type="match status" value="1"/>
</dbReference>
<feature type="compositionally biased region" description="Polar residues" evidence="4">
    <location>
        <begin position="537"/>
        <end position="558"/>
    </location>
</feature>
<feature type="compositionally biased region" description="Low complexity" evidence="4">
    <location>
        <begin position="1"/>
        <end position="10"/>
    </location>
</feature>
<dbReference type="InterPro" id="IPR022166">
    <property type="entry name" value="UBAP2/Lig"/>
</dbReference>
<feature type="region of interest" description="Disordered" evidence="4">
    <location>
        <begin position="1"/>
        <end position="48"/>
    </location>
</feature>
<feature type="compositionally biased region" description="Low complexity" evidence="4">
    <location>
        <begin position="236"/>
        <end position="247"/>
    </location>
</feature>
<accession>A0ABD1F7S9</accession>
<dbReference type="InterPro" id="IPR051833">
    <property type="entry name" value="TC-DDR_regulator"/>
</dbReference>
<reference evidence="5 6" key="1">
    <citation type="submission" date="2024-05" db="EMBL/GenBank/DDBJ databases">
        <title>Genetic variation in Jamaican populations of the coffee berry borer (Hypothenemus hampei).</title>
        <authorList>
            <person name="Errbii M."/>
            <person name="Myrie A."/>
        </authorList>
    </citation>
    <scope>NUCLEOTIDE SEQUENCE [LARGE SCALE GENOMIC DNA]</scope>
    <source>
        <strain evidence="5">JA-Hopewell-2020-01-JO</strain>
        <tissue evidence="5">Whole body</tissue>
    </source>
</reference>
<sequence length="1148" mass="120559">MSSTGRTTSKGGKGAKAERSHKSDGNKVGGDKIHNKENTVKHEELSMKEKVKTILELTQCTEDEACSALHENANNLELAVVYVLEELVIGEWETKDKKKKKRQASTGKDKKIEEAAGGTEDWDESQSTPQGGNNNGGAGDNKEWKERGGGRRDNKSGGPPRRFREDGGSIRNNTERRPGPRGPTRPGGTGRGRGGGRAGGRYPPRGNRTTGSGGGKDYNRQPIDTWDNSNTWDNSTAAATTNHAPAADEWDEFHTDEWSTEEYTGSLVETKVFTPSVQTNLEETVQGQTLPTLDQNLGGPTQQDNTYSQTYNQTVPQLPTQHSPVPPMVGTLTAAQTQYFSQLSQQNSDALGKSYANSAYQQNAYDSKSNIQQVYNSSSQIQGYGGAQQSYGNAAQSYNSAQQSSYGTTSQQAYGNPAQASFGGQGQSFNNAVSQAYGTTQQTYGAQGYQGGSAFGSGPDVLQAQPPQRTKTQRARVPPPSKIPASAVEMPGDLNSSITYLDVQFGAMDLIDSSFDSNAVGDKYGSEGTRSAGGLDNSRTTPTNLDLETSSRSASNHPGDSGYGSGNTTVKNGTQSSISSALSQGLSNTDSIPQTSEHLNYNSASTNRNPSQGSSASTSVPSVTAAPGLDLNKQTDSSHSYNSQAAAYNSFQSKANTYNTPYNTTQTTTSSYLNPTGASFISNHANLYGTGQNASTVLNSYGNSYSSTMQAYQNASSYPVTQASNSYQASGQSSYASSGQNPTYGANTGLSSNPNFTPSTGQYNSYNSSGASKIGSKDNSYDSVSTNSATNTNTTSSNAAMSNTTALSSLTQTTISTTKSTTALAKNSTSIMSNIPPNVAPVMSTPYIMSQVPYYQQPVYSYEEMQLLQQRMPHMTPTTLATVRDPTNALGGYGAATADGRFQTAGRAGDGTTSPVPAASQQQQQQQPPILAAAAGTGPPYFFATAFNTIAAAPPNYAQFGTMYTPLPTVTNAHGSSANSQYGPKPTTYGSAGYGAYDALGQSAQDYTKGGYTVGSAAAVVAAAQQAAQKGQTNSTSAGSAANDLSAMYGKSHAALGKVNSYEKQGFHSGTPPPFTGALGQSAGLAPSGTGYAPQVYIPTMAQHHSTMAMHQPLHQDSGNTGGQRSQSSNQAKSASKQGYGASYWNQN</sequence>
<dbReference type="PANTHER" id="PTHR16308:SF13">
    <property type="entry name" value="PROTEIN LINGERER"/>
    <property type="match status" value="1"/>
</dbReference>
<feature type="compositionally biased region" description="Low complexity" evidence="4">
    <location>
        <begin position="783"/>
        <end position="800"/>
    </location>
</feature>
<comment type="caution">
    <text evidence="5">The sequence shown here is derived from an EMBL/GenBank/DDBJ whole genome shotgun (WGS) entry which is preliminary data.</text>
</comment>
<keyword evidence="3" id="KW-0597">Phosphoprotein</keyword>
<dbReference type="PANTHER" id="PTHR16308">
    <property type="entry name" value="UBIQUITIN ASSOCIATED PROTEIN 2-LIKE/LINGERER"/>
    <property type="match status" value="1"/>
</dbReference>
<feature type="compositionally biased region" description="Low complexity" evidence="4">
    <location>
        <begin position="1124"/>
        <end position="1138"/>
    </location>
</feature>
<evidence type="ECO:0000256" key="3">
    <source>
        <dbReference type="ARBA" id="ARBA00022553"/>
    </source>
</evidence>
<feature type="compositionally biased region" description="Low complexity" evidence="4">
    <location>
        <begin position="915"/>
        <end position="928"/>
    </location>
</feature>
<evidence type="ECO:0000313" key="6">
    <source>
        <dbReference type="Proteomes" id="UP001566132"/>
    </source>
</evidence>
<dbReference type="Pfam" id="PF12478">
    <property type="entry name" value="UBAP2-Lig"/>
    <property type="match status" value="1"/>
</dbReference>
<evidence type="ECO:0000256" key="1">
    <source>
        <dbReference type="ARBA" id="ARBA00004496"/>
    </source>
</evidence>
<evidence type="ECO:0000256" key="2">
    <source>
        <dbReference type="ARBA" id="ARBA00022490"/>
    </source>
</evidence>
<evidence type="ECO:0000313" key="5">
    <source>
        <dbReference type="EMBL" id="KAL1513049.1"/>
    </source>
</evidence>
<feature type="compositionally biased region" description="Polar residues" evidence="4">
    <location>
        <begin position="632"/>
        <end position="641"/>
    </location>
</feature>
<feature type="region of interest" description="Disordered" evidence="4">
    <location>
        <begin position="448"/>
        <end position="492"/>
    </location>
</feature>
<feature type="compositionally biased region" description="Low complexity" evidence="4">
    <location>
        <begin position="614"/>
        <end position="627"/>
    </location>
</feature>
<dbReference type="SUPFAM" id="SSF46934">
    <property type="entry name" value="UBA-like"/>
    <property type="match status" value="1"/>
</dbReference>
<dbReference type="EMBL" id="JBDJPC010000002">
    <property type="protein sequence ID" value="KAL1513049.1"/>
    <property type="molecule type" value="Genomic_DNA"/>
</dbReference>
<feature type="region of interest" description="Disordered" evidence="4">
    <location>
        <begin position="92"/>
        <end position="262"/>
    </location>
</feature>
<feature type="compositionally biased region" description="Basic and acidic residues" evidence="4">
    <location>
        <begin position="162"/>
        <end position="178"/>
    </location>
</feature>
<keyword evidence="2" id="KW-0963">Cytoplasm</keyword>
<feature type="region of interest" description="Disordered" evidence="4">
    <location>
        <begin position="526"/>
        <end position="641"/>
    </location>
</feature>
<organism evidence="5 6">
    <name type="scientific">Hypothenemus hampei</name>
    <name type="common">Coffee berry borer</name>
    <dbReference type="NCBI Taxonomy" id="57062"/>
    <lineage>
        <taxon>Eukaryota</taxon>
        <taxon>Metazoa</taxon>
        <taxon>Ecdysozoa</taxon>
        <taxon>Arthropoda</taxon>
        <taxon>Hexapoda</taxon>
        <taxon>Insecta</taxon>
        <taxon>Pterygota</taxon>
        <taxon>Neoptera</taxon>
        <taxon>Endopterygota</taxon>
        <taxon>Coleoptera</taxon>
        <taxon>Polyphaga</taxon>
        <taxon>Cucujiformia</taxon>
        <taxon>Curculionidae</taxon>
        <taxon>Scolytinae</taxon>
        <taxon>Hypothenemus</taxon>
    </lineage>
</organism>
<feature type="region of interest" description="Disordered" evidence="4">
    <location>
        <begin position="730"/>
        <end position="800"/>
    </location>
</feature>
<evidence type="ECO:0000256" key="4">
    <source>
        <dbReference type="SAM" id="MobiDB-lite"/>
    </source>
</evidence>
<evidence type="ECO:0008006" key="7">
    <source>
        <dbReference type="Google" id="ProtNLM"/>
    </source>
</evidence>
<feature type="compositionally biased region" description="Basic and acidic residues" evidence="4">
    <location>
        <begin position="140"/>
        <end position="155"/>
    </location>
</feature>
<feature type="compositionally biased region" description="Polar residues" evidence="4">
    <location>
        <begin position="226"/>
        <end position="235"/>
    </location>
</feature>
<feature type="region of interest" description="Disordered" evidence="4">
    <location>
        <begin position="1112"/>
        <end position="1148"/>
    </location>
</feature>